<proteinExistence type="predicted"/>
<sequence length="131" mass="14280">MAVVLDWRSFYNTTDLLNLGSARLRGSTAAHAVRFPGSVALRIIKKSGLGPPCRWQVRRNERAAGTNDKADARVNGKQEGPPIHQPWDAAGDKAQLCHVYTAFTGFFVTNALKPTVPCEQQTPQNSGLCFA</sequence>
<dbReference type="RefSeq" id="WP_260719813.1">
    <property type="nucleotide sequence ID" value="NZ_CP104377.1"/>
</dbReference>
<reference evidence="2" key="1">
    <citation type="submission" date="2022-09" db="EMBL/GenBank/DDBJ databases">
        <title>Bacterial diversity in gut of crayfish and pufferfish.</title>
        <authorList>
            <person name="Huang Y."/>
        </authorList>
    </citation>
    <scope>NUCLEOTIDE SEQUENCE</scope>
    <source>
        <strain evidence="2">PR12</strain>
    </source>
</reference>
<evidence type="ECO:0000256" key="1">
    <source>
        <dbReference type="SAM" id="MobiDB-lite"/>
    </source>
</evidence>
<feature type="region of interest" description="Disordered" evidence="1">
    <location>
        <begin position="61"/>
        <end position="84"/>
    </location>
</feature>
<feature type="compositionally biased region" description="Basic and acidic residues" evidence="1">
    <location>
        <begin position="61"/>
        <end position="76"/>
    </location>
</feature>
<protein>
    <submittedName>
        <fullName evidence="2">Uncharacterized protein</fullName>
    </submittedName>
</protein>
<organism evidence="2 3">
    <name type="scientific">Comamonas squillarum</name>
    <dbReference type="NCBI Taxonomy" id="2977320"/>
    <lineage>
        <taxon>Bacteria</taxon>
        <taxon>Pseudomonadati</taxon>
        <taxon>Pseudomonadota</taxon>
        <taxon>Betaproteobacteria</taxon>
        <taxon>Burkholderiales</taxon>
        <taxon>Comamonadaceae</taxon>
        <taxon>Comamonas</taxon>
    </lineage>
</organism>
<gene>
    <name evidence="2" type="ORF">N4T19_07760</name>
</gene>
<evidence type="ECO:0000313" key="3">
    <source>
        <dbReference type="Proteomes" id="UP001058290"/>
    </source>
</evidence>
<accession>A0ABY6A1I4</accession>
<name>A0ABY6A1I4_9BURK</name>
<dbReference type="EMBL" id="CP104377">
    <property type="protein sequence ID" value="UXC19991.1"/>
    <property type="molecule type" value="Genomic_DNA"/>
</dbReference>
<evidence type="ECO:0000313" key="2">
    <source>
        <dbReference type="EMBL" id="UXC19991.1"/>
    </source>
</evidence>
<dbReference type="Proteomes" id="UP001058290">
    <property type="component" value="Chromosome"/>
</dbReference>
<keyword evidence="3" id="KW-1185">Reference proteome</keyword>